<sequence length="62" mass="7087">SSCGSRQRIGENLIKAVHPTYIYDPSSSNIQLGPHQRRKSVSNMYTLRAPSKQNRFILHAYI</sequence>
<proteinExistence type="predicted"/>
<evidence type="ECO:0000313" key="2">
    <source>
        <dbReference type="EMBL" id="CEK69958.1"/>
    </source>
</evidence>
<protein>
    <submittedName>
        <fullName evidence="1">Uncharacterized protein</fullName>
    </submittedName>
</protein>
<feature type="non-terminal residue" evidence="1">
    <location>
        <position position="1"/>
    </location>
</feature>
<evidence type="ECO:0000313" key="1">
    <source>
        <dbReference type="EMBL" id="CEK69957.1"/>
    </source>
</evidence>
<organism evidence="1">
    <name type="scientific">Arion vulgaris</name>
    <dbReference type="NCBI Taxonomy" id="1028688"/>
    <lineage>
        <taxon>Eukaryota</taxon>
        <taxon>Metazoa</taxon>
        <taxon>Spiralia</taxon>
        <taxon>Lophotrochozoa</taxon>
        <taxon>Mollusca</taxon>
        <taxon>Gastropoda</taxon>
        <taxon>Heterobranchia</taxon>
        <taxon>Euthyneura</taxon>
        <taxon>Panpulmonata</taxon>
        <taxon>Eupulmonata</taxon>
        <taxon>Stylommatophora</taxon>
        <taxon>Helicina</taxon>
        <taxon>Arionoidea</taxon>
        <taxon>Arionidae</taxon>
        <taxon>Arion</taxon>
    </lineage>
</organism>
<accession>A0A0B6ZNN2</accession>
<dbReference type="EMBL" id="HACG01023092">
    <property type="protein sequence ID" value="CEK69957.1"/>
    <property type="molecule type" value="Transcribed_RNA"/>
</dbReference>
<gene>
    <name evidence="1" type="primary">ORF72264</name>
    <name evidence="2" type="synonym">ORF72266</name>
</gene>
<dbReference type="AlphaFoldDB" id="A0A0B6ZNN2"/>
<reference evidence="1" key="1">
    <citation type="submission" date="2014-12" db="EMBL/GenBank/DDBJ databases">
        <title>Insight into the proteome of Arion vulgaris.</title>
        <authorList>
            <person name="Aradska J."/>
            <person name="Bulat T."/>
            <person name="Smidak R."/>
            <person name="Sarate P."/>
            <person name="Gangsoo J."/>
            <person name="Sialana F."/>
            <person name="Bilban M."/>
            <person name="Lubec G."/>
        </authorList>
    </citation>
    <scope>NUCLEOTIDE SEQUENCE</scope>
    <source>
        <tissue evidence="1">Skin</tissue>
    </source>
</reference>
<name>A0A0B6ZNN2_9EUPU</name>
<dbReference type="EMBL" id="HACG01023093">
    <property type="protein sequence ID" value="CEK69958.1"/>
    <property type="molecule type" value="Transcribed_RNA"/>
</dbReference>